<dbReference type="RefSeq" id="WP_139364774.1">
    <property type="nucleotide sequence ID" value="NZ_FUXB01000006.1"/>
</dbReference>
<protein>
    <recommendedName>
        <fullName evidence="1">DUF6795 domain-containing protein</fullName>
    </recommendedName>
</protein>
<evidence type="ECO:0000259" key="1">
    <source>
        <dbReference type="Pfam" id="PF20598"/>
    </source>
</evidence>
<dbReference type="Pfam" id="PF20598">
    <property type="entry name" value="DUF6795"/>
    <property type="match status" value="1"/>
</dbReference>
<sequence>MDILNKNLYKLTPKIQGNILENNLPIENLELTLEVNALNETIEFKARTNKNGVFHFDPISISSIKKPSMFDQKMVSTSLTIKNEINYKYLWRSYLPGYEILDFMSENLADLRCDINSKEKYFIFNSNKKNHDGYEVHTICYLHGAVESGYIEE</sequence>
<evidence type="ECO:0000313" key="3">
    <source>
        <dbReference type="Proteomes" id="UP000190834"/>
    </source>
</evidence>
<dbReference type="AlphaFoldDB" id="A0A1T4NYF7"/>
<dbReference type="OrthoDB" id="5884209at2"/>
<accession>A0A1T4NYF7</accession>
<dbReference type="EMBL" id="FUXB01000006">
    <property type="protein sequence ID" value="SJZ84314.1"/>
    <property type="molecule type" value="Genomic_DNA"/>
</dbReference>
<name>A0A1T4NYF7_VIBCI</name>
<keyword evidence="3" id="KW-1185">Reference proteome</keyword>
<dbReference type="STRING" id="1123491.SAMN02745782_01523"/>
<proteinExistence type="predicted"/>
<dbReference type="Proteomes" id="UP000190834">
    <property type="component" value="Unassembled WGS sequence"/>
</dbReference>
<dbReference type="InterPro" id="IPR046474">
    <property type="entry name" value="DUF6795"/>
</dbReference>
<feature type="domain" description="DUF6795" evidence="1">
    <location>
        <begin position="15"/>
        <end position="117"/>
    </location>
</feature>
<reference evidence="3" key="1">
    <citation type="submission" date="2017-02" db="EMBL/GenBank/DDBJ databases">
        <authorList>
            <person name="Varghese N."/>
            <person name="Submissions S."/>
        </authorList>
    </citation>
    <scope>NUCLEOTIDE SEQUENCE [LARGE SCALE GENOMIC DNA]</scope>
    <source>
        <strain evidence="3">DSM 19608</strain>
    </source>
</reference>
<organism evidence="2 3">
    <name type="scientific">Vibrio cincinnatiensis DSM 19608</name>
    <dbReference type="NCBI Taxonomy" id="1123491"/>
    <lineage>
        <taxon>Bacteria</taxon>
        <taxon>Pseudomonadati</taxon>
        <taxon>Pseudomonadota</taxon>
        <taxon>Gammaproteobacteria</taxon>
        <taxon>Vibrionales</taxon>
        <taxon>Vibrionaceae</taxon>
        <taxon>Vibrio</taxon>
    </lineage>
</organism>
<gene>
    <name evidence="2" type="ORF">SAMN02745782_01523</name>
</gene>
<dbReference type="GeneID" id="70581766"/>
<evidence type="ECO:0000313" key="2">
    <source>
        <dbReference type="EMBL" id="SJZ84314.1"/>
    </source>
</evidence>